<organism evidence="1">
    <name type="scientific">marine sediment metagenome</name>
    <dbReference type="NCBI Taxonomy" id="412755"/>
    <lineage>
        <taxon>unclassified sequences</taxon>
        <taxon>metagenomes</taxon>
        <taxon>ecological metagenomes</taxon>
    </lineage>
</organism>
<accession>X1S3C1</accession>
<dbReference type="EMBL" id="BARW01000093">
    <property type="protein sequence ID" value="GAI69935.1"/>
    <property type="molecule type" value="Genomic_DNA"/>
</dbReference>
<evidence type="ECO:0000313" key="1">
    <source>
        <dbReference type="EMBL" id="GAI69935.1"/>
    </source>
</evidence>
<comment type="caution">
    <text evidence="1">The sequence shown here is derived from an EMBL/GenBank/DDBJ whole genome shotgun (WGS) entry which is preliminary data.</text>
</comment>
<sequence length="167" mass="19529">MIFSKRIRKRYNDKLDIHYEYRDTPGKIMHTLKYVCRSTFLDKSWDEALAEASYNFRNAGWWGKWDQAPKWDVIHDHEPSPELVDLANGICPICSTKITWSRKPTTVSHILIQGAVEIAAGYYSLPAFKHRHKSRASPLSHLPSYLTDDQLTPKQLLRLWQIHQVEP</sequence>
<dbReference type="AlphaFoldDB" id="X1S3C1"/>
<reference evidence="1" key="1">
    <citation type="journal article" date="2014" name="Front. Microbiol.">
        <title>High frequency of phylogenetically diverse reductive dehalogenase-homologous genes in deep subseafloor sedimentary metagenomes.</title>
        <authorList>
            <person name="Kawai M."/>
            <person name="Futagami T."/>
            <person name="Toyoda A."/>
            <person name="Takaki Y."/>
            <person name="Nishi S."/>
            <person name="Hori S."/>
            <person name="Arai W."/>
            <person name="Tsubouchi T."/>
            <person name="Morono Y."/>
            <person name="Uchiyama I."/>
            <person name="Ito T."/>
            <person name="Fujiyama A."/>
            <person name="Inagaki F."/>
            <person name="Takami H."/>
        </authorList>
    </citation>
    <scope>NUCLEOTIDE SEQUENCE</scope>
    <source>
        <strain evidence="1">Expedition CK06-06</strain>
    </source>
</reference>
<name>X1S3C1_9ZZZZ</name>
<gene>
    <name evidence="1" type="ORF">S12H4_00674</name>
</gene>
<protein>
    <submittedName>
        <fullName evidence="1">Uncharacterized protein</fullName>
    </submittedName>
</protein>
<proteinExistence type="predicted"/>